<feature type="repeat" description="PPR" evidence="8">
    <location>
        <begin position="514"/>
        <end position="548"/>
    </location>
</feature>
<evidence type="ECO:0000313" key="10">
    <source>
        <dbReference type="Proteomes" id="UP000250235"/>
    </source>
</evidence>
<name>A0A2Z7AZZ0_9LAMI</name>
<evidence type="ECO:0000256" key="8">
    <source>
        <dbReference type="PROSITE-ProRule" id="PRU00708"/>
    </source>
</evidence>
<dbReference type="Pfam" id="PF05562">
    <property type="entry name" value="WCOR413"/>
    <property type="match status" value="1"/>
</dbReference>
<proteinExistence type="inferred from homology"/>
<comment type="subcellular location">
    <subcellularLocation>
        <location evidence="1">Membrane</location>
        <topology evidence="1">Multi-pass membrane protein</topology>
    </subcellularLocation>
</comment>
<comment type="similarity">
    <text evidence="3">Belongs to the PPR family. P subfamily.</text>
</comment>
<evidence type="ECO:0000256" key="3">
    <source>
        <dbReference type="ARBA" id="ARBA00007626"/>
    </source>
</evidence>
<evidence type="ECO:0000256" key="5">
    <source>
        <dbReference type="ARBA" id="ARBA00022737"/>
    </source>
</evidence>
<keyword evidence="6" id="KW-1133">Transmembrane helix</keyword>
<dbReference type="PANTHER" id="PTHR47447:SF27">
    <property type="entry name" value="PENTACOTRIPEPTIDE-REPEAT REGION OF PRORP DOMAIN-CONTAINING PROTEIN"/>
    <property type="match status" value="1"/>
</dbReference>
<keyword evidence="7" id="KW-0472">Membrane</keyword>
<dbReference type="AlphaFoldDB" id="A0A2Z7AZZ0"/>
<dbReference type="InterPro" id="IPR008892">
    <property type="entry name" value="COR413"/>
</dbReference>
<dbReference type="Pfam" id="PF13812">
    <property type="entry name" value="PPR_3"/>
    <property type="match status" value="2"/>
</dbReference>
<keyword evidence="10" id="KW-1185">Reference proteome</keyword>
<dbReference type="OrthoDB" id="185373at2759"/>
<keyword evidence="4" id="KW-0812">Transmembrane</keyword>
<dbReference type="Proteomes" id="UP000250235">
    <property type="component" value="Unassembled WGS sequence"/>
</dbReference>
<dbReference type="GO" id="GO:0016020">
    <property type="term" value="C:membrane"/>
    <property type="evidence" value="ECO:0007669"/>
    <property type="project" value="UniProtKB-SubCell"/>
</dbReference>
<accession>A0A2Z7AZZ0</accession>
<dbReference type="EMBL" id="KV012487">
    <property type="protein sequence ID" value="KZV24989.1"/>
    <property type="molecule type" value="Genomic_DNA"/>
</dbReference>
<evidence type="ECO:0000256" key="1">
    <source>
        <dbReference type="ARBA" id="ARBA00004141"/>
    </source>
</evidence>
<keyword evidence="5" id="KW-0677">Repeat</keyword>
<dbReference type="PANTHER" id="PTHR47447">
    <property type="entry name" value="OS03G0856100 PROTEIN"/>
    <property type="match status" value="1"/>
</dbReference>
<evidence type="ECO:0000313" key="9">
    <source>
        <dbReference type="EMBL" id="KZV24989.1"/>
    </source>
</evidence>
<evidence type="ECO:0000256" key="7">
    <source>
        <dbReference type="ARBA" id="ARBA00023136"/>
    </source>
</evidence>
<reference evidence="9 10" key="1">
    <citation type="journal article" date="2015" name="Proc. Natl. Acad. Sci. U.S.A.">
        <title>The resurrection genome of Boea hygrometrica: A blueprint for survival of dehydration.</title>
        <authorList>
            <person name="Xiao L."/>
            <person name="Yang G."/>
            <person name="Zhang L."/>
            <person name="Yang X."/>
            <person name="Zhao S."/>
            <person name="Ji Z."/>
            <person name="Zhou Q."/>
            <person name="Hu M."/>
            <person name="Wang Y."/>
            <person name="Chen M."/>
            <person name="Xu Y."/>
            <person name="Jin H."/>
            <person name="Xiao X."/>
            <person name="Hu G."/>
            <person name="Bao F."/>
            <person name="Hu Y."/>
            <person name="Wan P."/>
            <person name="Li L."/>
            <person name="Deng X."/>
            <person name="Kuang T."/>
            <person name="Xiang C."/>
            <person name="Zhu J.K."/>
            <person name="Oliver M.J."/>
            <person name="He Y."/>
        </authorList>
    </citation>
    <scope>NUCLEOTIDE SEQUENCE [LARGE SCALE GENOMIC DNA]</scope>
    <source>
        <strain evidence="10">cv. XS01</strain>
    </source>
</reference>
<feature type="repeat" description="PPR" evidence="8">
    <location>
        <begin position="262"/>
        <end position="296"/>
    </location>
</feature>
<sequence>MGRMDYLAMKTDQETAELLNSDLIELKMAAKKLMDHATKLGGLGFGTSFLKWVASFAAISHRNVRPSKPLHQIRPKVKRSPKSSENFEPKVYKSDIIPKVYGILKYSTWDCAQQQLENLPIKWDSYAVNQVLKAHPPMEKAWLFFNWAARRKNFKHDQYTYTTMLDIFGEARRISSMNFVFEQMKEKGIKIDVVTYTSLMHWMSNDGDVDGAIKVWKEMKAKGCDPTVVSYTAYMKILFDHMRVTEATCVYREMLRSGLAPNIYTYTVLMDYLACSGKVEEALEIFKRMQEAGVQPEKATCNILIEICSKRGETWAMMKILQYMKENSIVLRYPVYQNALEAFKMAGESDFLLRQVNQHFDNECPDKLYAMPPDNDSNVDNVLALNLLNKQNLVAVDSLLTEMMRKGIPLDAEVLSKIIEVNSINGRQNGALLAFENCVKLGINVDRTAFLAFIGLSVRTNSFRNLVKVVEEMVKQGQSLGTHLNSLLIYRLGCDKDLISAVKIFDLLPDEEKDTSEYTALIGAYFSCGIVDKALEQFEIMKSKGIKIAFGTYCVLLTGLENCGRVCEAECYRKEKKRLQNETCARDVSKEETICNIVFASL</sequence>
<feature type="repeat" description="PPR" evidence="8">
    <location>
        <begin position="192"/>
        <end position="226"/>
    </location>
</feature>
<dbReference type="NCBIfam" id="TIGR00756">
    <property type="entry name" value="PPR"/>
    <property type="match status" value="4"/>
</dbReference>
<dbReference type="InterPro" id="IPR002885">
    <property type="entry name" value="PPR_rpt"/>
</dbReference>
<dbReference type="Pfam" id="PF01535">
    <property type="entry name" value="PPR"/>
    <property type="match status" value="1"/>
</dbReference>
<protein>
    <submittedName>
        <fullName evidence="9">Pentatricopeptide repeat-containing protein</fullName>
    </submittedName>
</protein>
<feature type="repeat" description="PPR" evidence="8">
    <location>
        <begin position="227"/>
        <end position="261"/>
    </location>
</feature>
<evidence type="ECO:0000256" key="4">
    <source>
        <dbReference type="ARBA" id="ARBA00022692"/>
    </source>
</evidence>
<dbReference type="Gene3D" id="1.25.40.10">
    <property type="entry name" value="Tetratricopeptide repeat domain"/>
    <property type="match status" value="3"/>
</dbReference>
<dbReference type="InterPro" id="IPR011990">
    <property type="entry name" value="TPR-like_helical_dom_sf"/>
</dbReference>
<evidence type="ECO:0000256" key="6">
    <source>
        <dbReference type="ARBA" id="ARBA00022989"/>
    </source>
</evidence>
<comment type="similarity">
    <text evidence="2">Belongs to the Cold-regulated 413 protein family.</text>
</comment>
<feature type="repeat" description="PPR" evidence="8">
    <location>
        <begin position="157"/>
        <end position="191"/>
    </location>
</feature>
<gene>
    <name evidence="9" type="ORF">F511_01959</name>
</gene>
<organism evidence="9 10">
    <name type="scientific">Dorcoceras hygrometricum</name>
    <dbReference type="NCBI Taxonomy" id="472368"/>
    <lineage>
        <taxon>Eukaryota</taxon>
        <taxon>Viridiplantae</taxon>
        <taxon>Streptophyta</taxon>
        <taxon>Embryophyta</taxon>
        <taxon>Tracheophyta</taxon>
        <taxon>Spermatophyta</taxon>
        <taxon>Magnoliopsida</taxon>
        <taxon>eudicotyledons</taxon>
        <taxon>Gunneridae</taxon>
        <taxon>Pentapetalae</taxon>
        <taxon>asterids</taxon>
        <taxon>lamiids</taxon>
        <taxon>Lamiales</taxon>
        <taxon>Gesneriaceae</taxon>
        <taxon>Didymocarpoideae</taxon>
        <taxon>Trichosporeae</taxon>
        <taxon>Loxocarpinae</taxon>
        <taxon>Dorcoceras</taxon>
    </lineage>
</organism>
<evidence type="ECO:0000256" key="2">
    <source>
        <dbReference type="ARBA" id="ARBA00005852"/>
    </source>
</evidence>
<dbReference type="PROSITE" id="PS51375">
    <property type="entry name" value="PPR"/>
    <property type="match status" value="5"/>
</dbReference>